<dbReference type="AlphaFoldDB" id="A0A5K1K2U1"/>
<dbReference type="SUPFAM" id="SSF53697">
    <property type="entry name" value="SIS domain"/>
    <property type="match status" value="1"/>
</dbReference>
<comment type="catalytic activity">
    <reaction evidence="4">
        <text>alpha-D-glucose 6-phosphate = beta-D-fructose 6-phosphate</text>
        <dbReference type="Rhea" id="RHEA:11816"/>
        <dbReference type="ChEBI" id="CHEBI:57634"/>
        <dbReference type="ChEBI" id="CHEBI:58225"/>
        <dbReference type="EC" id="5.3.1.9"/>
    </reaction>
</comment>
<evidence type="ECO:0000256" key="2">
    <source>
        <dbReference type="ARBA" id="ARBA00023152"/>
    </source>
</evidence>
<dbReference type="PANTHER" id="PTHR11469">
    <property type="entry name" value="GLUCOSE-6-PHOSPHATE ISOMERASE"/>
    <property type="match status" value="1"/>
</dbReference>
<dbReference type="InterPro" id="IPR001672">
    <property type="entry name" value="G6P_Isomerase"/>
</dbReference>
<keyword evidence="5" id="KW-0472">Membrane</keyword>
<dbReference type="EMBL" id="LR728381">
    <property type="protein sequence ID" value="VWP00337.1"/>
    <property type="molecule type" value="Genomic_DNA"/>
</dbReference>
<evidence type="ECO:0000313" key="6">
    <source>
        <dbReference type="EMBL" id="VWP00337.1"/>
    </source>
</evidence>
<dbReference type="Pfam" id="PF00342">
    <property type="entry name" value="PGI"/>
    <property type="match status" value="1"/>
</dbReference>
<accession>A0A5K1K2U1</accession>
<name>A0A5K1K2U1_9APHY</name>
<gene>
    <name evidence="6" type="primary">G1UAE0</name>
</gene>
<evidence type="ECO:0000256" key="5">
    <source>
        <dbReference type="SAM" id="Phobius"/>
    </source>
</evidence>
<evidence type="ECO:0000256" key="1">
    <source>
        <dbReference type="ARBA" id="ARBA00022432"/>
    </source>
</evidence>
<dbReference type="GO" id="GO:0005829">
    <property type="term" value="C:cytosol"/>
    <property type="evidence" value="ECO:0007669"/>
    <property type="project" value="TreeGrafter"/>
</dbReference>
<feature type="transmembrane region" description="Helical" evidence="5">
    <location>
        <begin position="34"/>
        <end position="51"/>
    </location>
</feature>
<dbReference type="UniPathway" id="UPA00109">
    <property type="reaction ID" value="UER00181"/>
</dbReference>
<dbReference type="InterPro" id="IPR035482">
    <property type="entry name" value="SIS_PGI_2"/>
</dbReference>
<proteinExistence type="inferred from homology"/>
<dbReference type="EC" id="5.3.1.9" evidence="4"/>
<comment type="pathway">
    <text evidence="4">Carbohydrate degradation; glycolysis; D-glyceraldehyde 3-phosphate and glycerone phosphate from D-glucose: step 2/4.</text>
</comment>
<dbReference type="PRINTS" id="PR00662">
    <property type="entry name" value="G6PISOMERASE"/>
</dbReference>
<reference evidence="6" key="1">
    <citation type="submission" date="2019-10" db="EMBL/GenBank/DDBJ databases">
        <authorList>
            <person name="Nor Muhammad N."/>
        </authorList>
    </citation>
    <scope>NUCLEOTIDE SEQUENCE</scope>
</reference>
<sequence>MDFIAPKTTPSLWTSLPPQRHATRSRTRSHPHRILISIFFVHTQVLAFGMTEEVRKELGPTASDPLAKFKIFEGNWPSNSIIFPLLMPGTLGALIVLYEHKIFIWGVLWGINSFGMCSS</sequence>
<organism evidence="6">
    <name type="scientific">Ganoderma boninense</name>
    <dbReference type="NCBI Taxonomy" id="34458"/>
    <lineage>
        <taxon>Eukaryota</taxon>
        <taxon>Fungi</taxon>
        <taxon>Dikarya</taxon>
        <taxon>Basidiomycota</taxon>
        <taxon>Agaricomycotina</taxon>
        <taxon>Agaricomycetes</taxon>
        <taxon>Polyporales</taxon>
        <taxon>Polyporaceae</taxon>
        <taxon>Ganoderma</taxon>
    </lineage>
</organism>
<keyword evidence="6" id="KW-0378">Hydrolase</keyword>
<keyword evidence="1 4" id="KW-0312">Gluconeogenesis</keyword>
<keyword evidence="5" id="KW-0812">Transmembrane</keyword>
<comment type="similarity">
    <text evidence="4">Belongs to the GPI family.</text>
</comment>
<evidence type="ECO:0000256" key="4">
    <source>
        <dbReference type="RuleBase" id="RU000612"/>
    </source>
</evidence>
<dbReference type="PANTHER" id="PTHR11469:SF1">
    <property type="entry name" value="GLUCOSE-6-PHOSPHATE ISOMERASE"/>
    <property type="match status" value="1"/>
</dbReference>
<dbReference type="InterPro" id="IPR046348">
    <property type="entry name" value="SIS_dom_sf"/>
</dbReference>
<dbReference type="GO" id="GO:0048029">
    <property type="term" value="F:monosaccharide binding"/>
    <property type="evidence" value="ECO:0007669"/>
    <property type="project" value="TreeGrafter"/>
</dbReference>
<dbReference type="GO" id="GO:0016787">
    <property type="term" value="F:hydrolase activity"/>
    <property type="evidence" value="ECO:0007669"/>
    <property type="project" value="UniProtKB-KW"/>
</dbReference>
<dbReference type="Gene3D" id="3.40.50.10490">
    <property type="entry name" value="Glucose-6-phosphate isomerase like protein, domain 1"/>
    <property type="match status" value="1"/>
</dbReference>
<dbReference type="GO" id="GO:0006094">
    <property type="term" value="P:gluconeogenesis"/>
    <property type="evidence" value="ECO:0007669"/>
    <property type="project" value="UniProtKB-KW"/>
</dbReference>
<dbReference type="CDD" id="cd05016">
    <property type="entry name" value="SIS_PGI_2"/>
    <property type="match status" value="1"/>
</dbReference>
<dbReference type="GO" id="GO:0051156">
    <property type="term" value="P:glucose 6-phosphate metabolic process"/>
    <property type="evidence" value="ECO:0007669"/>
    <property type="project" value="TreeGrafter"/>
</dbReference>
<protein>
    <recommendedName>
        <fullName evidence="4">Glucose-6-phosphate isomerase</fullName>
        <ecNumber evidence="4">5.3.1.9</ecNumber>
    </recommendedName>
</protein>
<feature type="transmembrane region" description="Helical" evidence="5">
    <location>
        <begin position="81"/>
        <end position="98"/>
    </location>
</feature>
<dbReference type="GO" id="GO:0097367">
    <property type="term" value="F:carbohydrate derivative binding"/>
    <property type="evidence" value="ECO:0007669"/>
    <property type="project" value="InterPro"/>
</dbReference>
<keyword evidence="3 4" id="KW-0413">Isomerase</keyword>
<dbReference type="GO" id="GO:0006096">
    <property type="term" value="P:glycolytic process"/>
    <property type="evidence" value="ECO:0007669"/>
    <property type="project" value="UniProtKB-UniPathway"/>
</dbReference>
<dbReference type="GO" id="GO:0004347">
    <property type="term" value="F:glucose-6-phosphate isomerase activity"/>
    <property type="evidence" value="ECO:0007669"/>
    <property type="project" value="UniProtKB-EC"/>
</dbReference>
<keyword evidence="5" id="KW-1133">Transmembrane helix</keyword>
<dbReference type="PROSITE" id="PS51463">
    <property type="entry name" value="P_GLUCOSE_ISOMERASE_3"/>
    <property type="match status" value="1"/>
</dbReference>
<evidence type="ECO:0000256" key="3">
    <source>
        <dbReference type="ARBA" id="ARBA00023235"/>
    </source>
</evidence>
<keyword evidence="2 4" id="KW-0324">Glycolysis</keyword>